<feature type="chain" id="PRO_5043341787" evidence="1">
    <location>
        <begin position="22"/>
        <end position="209"/>
    </location>
</feature>
<dbReference type="Pfam" id="PF13472">
    <property type="entry name" value="Lipase_GDSL_2"/>
    <property type="match status" value="1"/>
</dbReference>
<evidence type="ECO:0000313" key="4">
    <source>
        <dbReference type="Proteomes" id="UP001237156"/>
    </source>
</evidence>
<evidence type="ECO:0000256" key="1">
    <source>
        <dbReference type="SAM" id="SignalP"/>
    </source>
</evidence>
<gene>
    <name evidence="3" type="ORF">QB898_09305</name>
</gene>
<dbReference type="GO" id="GO:0004622">
    <property type="term" value="F:phosphatidylcholine lysophospholipase activity"/>
    <property type="evidence" value="ECO:0007669"/>
    <property type="project" value="TreeGrafter"/>
</dbReference>
<accession>A0AAW6RM25</accession>
<dbReference type="PANTHER" id="PTHR30383">
    <property type="entry name" value="THIOESTERASE 1/PROTEASE 1/LYSOPHOSPHOLIPASE L1"/>
    <property type="match status" value="1"/>
</dbReference>
<organism evidence="3 4">
    <name type="scientific">Ottowia cancrivicina</name>
    <dbReference type="NCBI Taxonomy" id="3040346"/>
    <lineage>
        <taxon>Bacteria</taxon>
        <taxon>Pseudomonadati</taxon>
        <taxon>Pseudomonadota</taxon>
        <taxon>Betaproteobacteria</taxon>
        <taxon>Burkholderiales</taxon>
        <taxon>Comamonadaceae</taxon>
        <taxon>Ottowia</taxon>
    </lineage>
</organism>
<keyword evidence="1" id="KW-0732">Signal</keyword>
<dbReference type="Gene3D" id="3.40.50.1110">
    <property type="entry name" value="SGNH hydrolase"/>
    <property type="match status" value="1"/>
</dbReference>
<dbReference type="SUPFAM" id="SSF52266">
    <property type="entry name" value="SGNH hydrolase"/>
    <property type="match status" value="1"/>
</dbReference>
<dbReference type="PANTHER" id="PTHR30383:SF24">
    <property type="entry name" value="THIOESTERASE 1_PROTEASE 1_LYSOPHOSPHOLIPASE L1"/>
    <property type="match status" value="1"/>
</dbReference>
<dbReference type="EMBL" id="JARVII010000019">
    <property type="protein sequence ID" value="MDG9699902.1"/>
    <property type="molecule type" value="Genomic_DNA"/>
</dbReference>
<feature type="domain" description="SGNH hydrolase-type esterase" evidence="2">
    <location>
        <begin position="38"/>
        <end position="193"/>
    </location>
</feature>
<name>A0AAW6RM25_9BURK</name>
<dbReference type="InterPro" id="IPR036514">
    <property type="entry name" value="SGNH_hydro_sf"/>
</dbReference>
<dbReference type="RefSeq" id="WP_279524721.1">
    <property type="nucleotide sequence ID" value="NZ_JARVII010000019.1"/>
</dbReference>
<evidence type="ECO:0000259" key="2">
    <source>
        <dbReference type="Pfam" id="PF13472"/>
    </source>
</evidence>
<comment type="caution">
    <text evidence="3">The sequence shown here is derived from an EMBL/GenBank/DDBJ whole genome shotgun (WGS) entry which is preliminary data.</text>
</comment>
<protein>
    <submittedName>
        <fullName evidence="3">GDSL-type esterase/lipase family protein</fullName>
    </submittedName>
</protein>
<evidence type="ECO:0000313" key="3">
    <source>
        <dbReference type="EMBL" id="MDG9699902.1"/>
    </source>
</evidence>
<feature type="signal peptide" evidence="1">
    <location>
        <begin position="1"/>
        <end position="21"/>
    </location>
</feature>
<dbReference type="Proteomes" id="UP001237156">
    <property type="component" value="Unassembled WGS sequence"/>
</dbReference>
<dbReference type="InterPro" id="IPR013830">
    <property type="entry name" value="SGNH_hydro"/>
</dbReference>
<keyword evidence="4" id="KW-1185">Reference proteome</keyword>
<sequence length="209" mass="21852">MPSRRCAFLLLACACLLPACGRKKPPVTRVPPGAPVLALGDSLTWGVGATPETSYPAVLAALTGWRIANGGVPGDTAAQALQRLPGLLQEHAPQLVIVSIGGNDFLRRLPEANTYRHIRAICEQAKASGAQVLLVAVPALTLSAALGRLNDHALYASLAGELQLPLFANGWSRVLAQPALRSDAVHANAQGYAEFARALNAFARQAGLL</sequence>
<dbReference type="InterPro" id="IPR051532">
    <property type="entry name" value="Ester_Hydrolysis_Enzymes"/>
</dbReference>
<proteinExistence type="predicted"/>
<reference evidence="3 4" key="1">
    <citation type="submission" date="2023-04" db="EMBL/GenBank/DDBJ databases">
        <title>Ottowia paracancer sp. nov., isolated from human stomach.</title>
        <authorList>
            <person name="Song Y."/>
        </authorList>
    </citation>
    <scope>NUCLEOTIDE SEQUENCE [LARGE SCALE GENOMIC DNA]</scope>
    <source>
        <strain evidence="3 4">10c7w1</strain>
    </source>
</reference>
<dbReference type="AlphaFoldDB" id="A0AAW6RM25"/>